<dbReference type="OrthoDB" id="9802263at2"/>
<dbReference type="Pfam" id="PF12833">
    <property type="entry name" value="HTH_18"/>
    <property type="match status" value="1"/>
</dbReference>
<dbReference type="SMART" id="SM00342">
    <property type="entry name" value="HTH_ARAC"/>
    <property type="match status" value="1"/>
</dbReference>
<dbReference type="InterPro" id="IPR020449">
    <property type="entry name" value="Tscrpt_reg_AraC-type_HTH"/>
</dbReference>
<dbReference type="InterPro" id="IPR018062">
    <property type="entry name" value="HTH_AraC-typ_CS"/>
</dbReference>
<dbReference type="PROSITE" id="PS00041">
    <property type="entry name" value="HTH_ARAC_FAMILY_1"/>
    <property type="match status" value="1"/>
</dbReference>
<proteinExistence type="predicted"/>
<dbReference type="RefSeq" id="WP_123694154.1">
    <property type="nucleotide sequence ID" value="NZ_AP019700.1"/>
</dbReference>
<feature type="domain" description="HTH araC/xylS-type" evidence="4">
    <location>
        <begin position="218"/>
        <end position="316"/>
    </location>
</feature>
<dbReference type="PROSITE" id="PS01124">
    <property type="entry name" value="HTH_ARAC_FAMILY_2"/>
    <property type="match status" value="1"/>
</dbReference>
<keyword evidence="1" id="KW-0805">Transcription regulation</keyword>
<keyword evidence="2" id="KW-0238">DNA-binding</keyword>
<dbReference type="InterPro" id="IPR032783">
    <property type="entry name" value="AraC_lig"/>
</dbReference>
<evidence type="ECO:0000313" key="5">
    <source>
        <dbReference type="EMBL" id="ROP83149.1"/>
    </source>
</evidence>
<evidence type="ECO:0000259" key="4">
    <source>
        <dbReference type="PROSITE" id="PS01124"/>
    </source>
</evidence>
<name>A0A3N1KWF8_9PROT</name>
<organism evidence="5 6">
    <name type="scientific">Stella humosa</name>
    <dbReference type="NCBI Taxonomy" id="94"/>
    <lineage>
        <taxon>Bacteria</taxon>
        <taxon>Pseudomonadati</taxon>
        <taxon>Pseudomonadota</taxon>
        <taxon>Alphaproteobacteria</taxon>
        <taxon>Rhodospirillales</taxon>
        <taxon>Stellaceae</taxon>
        <taxon>Stella</taxon>
    </lineage>
</organism>
<protein>
    <submittedName>
        <fullName evidence="5">Helix-turn-helix protein</fullName>
    </submittedName>
</protein>
<dbReference type="InterPro" id="IPR009057">
    <property type="entry name" value="Homeodomain-like_sf"/>
</dbReference>
<dbReference type="InterPro" id="IPR018060">
    <property type="entry name" value="HTH_AraC"/>
</dbReference>
<dbReference type="Proteomes" id="UP000278222">
    <property type="component" value="Unassembled WGS sequence"/>
</dbReference>
<accession>A0A3N1KWF8</accession>
<dbReference type="Pfam" id="PF12852">
    <property type="entry name" value="Cupin_6"/>
    <property type="match status" value="1"/>
</dbReference>
<evidence type="ECO:0000256" key="2">
    <source>
        <dbReference type="ARBA" id="ARBA00023125"/>
    </source>
</evidence>
<dbReference type="GO" id="GO:0003700">
    <property type="term" value="F:DNA-binding transcription factor activity"/>
    <property type="evidence" value="ECO:0007669"/>
    <property type="project" value="InterPro"/>
</dbReference>
<evidence type="ECO:0000256" key="3">
    <source>
        <dbReference type="ARBA" id="ARBA00023163"/>
    </source>
</evidence>
<sequence length="320" mass="34893">MTDPLSEVLRAVRLTGGLFLDARFTAPWCVNARITPDHCQGYLAAPTQIIGYHFVIAGRLSVAVDGSPPIAARAGEVVLLPRNDRHMLGSDMTLAPFEARSLILRSPAGGLARIVHGGGGEATHIVCGFLGCEETFNPLIATLPAILKVDIREGALRDWVEASVRLAAGELVEGRYGSSDAMARLSELLLVEAVRNYSAAEGDREAGWLRGLADPHVGRALALIHQQIGMPWSADALAREVALSRSAFVERFSALIGMPPIRYLTVWRLRTAQLHLRQTRHSIAQLARLVGYESEEAFSRAFKREFGLPPARWREQHAAA</sequence>
<evidence type="ECO:0000256" key="1">
    <source>
        <dbReference type="ARBA" id="ARBA00023015"/>
    </source>
</evidence>
<dbReference type="Gene3D" id="1.10.10.60">
    <property type="entry name" value="Homeodomain-like"/>
    <property type="match status" value="2"/>
</dbReference>
<reference evidence="5 6" key="1">
    <citation type="submission" date="2018-11" db="EMBL/GenBank/DDBJ databases">
        <title>Genomic Encyclopedia of Type Strains, Phase IV (KMG-IV): sequencing the most valuable type-strain genomes for metagenomic binning, comparative biology and taxonomic classification.</title>
        <authorList>
            <person name="Goeker M."/>
        </authorList>
    </citation>
    <scope>NUCLEOTIDE SEQUENCE [LARGE SCALE GENOMIC DNA]</scope>
    <source>
        <strain evidence="5 6">DSM 5900</strain>
    </source>
</reference>
<dbReference type="PANTHER" id="PTHR11019">
    <property type="entry name" value="HTH-TYPE TRANSCRIPTIONAL REGULATOR NIMR"/>
    <property type="match status" value="1"/>
</dbReference>
<keyword evidence="6" id="KW-1185">Reference proteome</keyword>
<dbReference type="PRINTS" id="PR00032">
    <property type="entry name" value="HTHARAC"/>
</dbReference>
<dbReference type="SUPFAM" id="SSF46689">
    <property type="entry name" value="Homeodomain-like"/>
    <property type="match status" value="2"/>
</dbReference>
<dbReference type="GO" id="GO:0043565">
    <property type="term" value="F:sequence-specific DNA binding"/>
    <property type="evidence" value="ECO:0007669"/>
    <property type="project" value="InterPro"/>
</dbReference>
<dbReference type="EMBL" id="RJKX01000017">
    <property type="protein sequence ID" value="ROP83149.1"/>
    <property type="molecule type" value="Genomic_DNA"/>
</dbReference>
<gene>
    <name evidence="5" type="ORF">EDC65_4680</name>
</gene>
<comment type="caution">
    <text evidence="5">The sequence shown here is derived from an EMBL/GenBank/DDBJ whole genome shotgun (WGS) entry which is preliminary data.</text>
</comment>
<dbReference type="PANTHER" id="PTHR11019:SF159">
    <property type="entry name" value="TRANSCRIPTIONAL REGULATOR-RELATED"/>
    <property type="match status" value="1"/>
</dbReference>
<keyword evidence="3" id="KW-0804">Transcription</keyword>
<evidence type="ECO:0000313" key="6">
    <source>
        <dbReference type="Proteomes" id="UP000278222"/>
    </source>
</evidence>
<dbReference type="AlphaFoldDB" id="A0A3N1KWF8"/>